<evidence type="ECO:0000256" key="1">
    <source>
        <dbReference type="SAM" id="Phobius"/>
    </source>
</evidence>
<reference evidence="2" key="1">
    <citation type="journal article" date="2005" name="Environ. Microbiol.">
        <title>Genetic and functional properties of uncultivated thermophilic crenarchaeotes from a subsurface gold mine as revealed by analysis of genome fragments.</title>
        <authorList>
            <person name="Nunoura T."/>
            <person name="Hirayama H."/>
            <person name="Takami H."/>
            <person name="Oida H."/>
            <person name="Nishi S."/>
            <person name="Shimamura S."/>
            <person name="Suzuki Y."/>
            <person name="Inagaki F."/>
            <person name="Takai K."/>
            <person name="Nealson K.H."/>
            <person name="Horikoshi K."/>
        </authorList>
    </citation>
    <scope>NUCLEOTIDE SEQUENCE</scope>
</reference>
<dbReference type="AlphaFoldDB" id="H5SR10"/>
<feature type="transmembrane region" description="Helical" evidence="1">
    <location>
        <begin position="57"/>
        <end position="78"/>
    </location>
</feature>
<dbReference type="GO" id="GO:0005886">
    <property type="term" value="C:plasma membrane"/>
    <property type="evidence" value="ECO:0007669"/>
    <property type="project" value="UniProtKB-SubCell"/>
</dbReference>
<feature type="transmembrane region" description="Helical" evidence="1">
    <location>
        <begin position="20"/>
        <end position="45"/>
    </location>
</feature>
<gene>
    <name evidence="2" type="ORF">HGMM_OP2C077</name>
</gene>
<feature type="transmembrane region" description="Helical" evidence="1">
    <location>
        <begin position="243"/>
        <end position="268"/>
    </location>
</feature>
<reference evidence="2" key="2">
    <citation type="journal article" date="2012" name="PLoS ONE">
        <title>A Deeply Branching Thermophilic Bacterium with an Ancient Acetyl-CoA Pathway Dominates a Subsurface Ecosystem.</title>
        <authorList>
            <person name="Takami H."/>
            <person name="Noguchi H."/>
            <person name="Takaki Y."/>
            <person name="Uchiyama I."/>
            <person name="Toyoda A."/>
            <person name="Nishi S."/>
            <person name="Chee G.-J."/>
            <person name="Arai W."/>
            <person name="Nunoura T."/>
            <person name="Itoh T."/>
            <person name="Hattori M."/>
            <person name="Takai K."/>
        </authorList>
    </citation>
    <scope>NUCLEOTIDE SEQUENCE</scope>
</reference>
<dbReference type="Pfam" id="PF12679">
    <property type="entry name" value="ABC2_membrane_2"/>
    <property type="match status" value="1"/>
</dbReference>
<feature type="transmembrane region" description="Helical" evidence="1">
    <location>
        <begin position="107"/>
        <end position="127"/>
    </location>
</feature>
<dbReference type="GO" id="GO:0140359">
    <property type="term" value="F:ABC-type transporter activity"/>
    <property type="evidence" value="ECO:0007669"/>
    <property type="project" value="InterPro"/>
</dbReference>
<keyword evidence="1" id="KW-1133">Transmembrane helix</keyword>
<feature type="transmembrane region" description="Helical" evidence="1">
    <location>
        <begin position="174"/>
        <end position="195"/>
    </location>
</feature>
<proteinExistence type="predicted"/>
<protein>
    <submittedName>
        <fullName evidence="2">Copper ABC transporter permease protein</fullName>
    </submittedName>
</protein>
<keyword evidence="1" id="KW-0812">Transmembrane</keyword>
<organism evidence="2">
    <name type="scientific">Acetithermum autotrophicum</name>
    <dbReference type="NCBI Taxonomy" id="1446466"/>
    <lineage>
        <taxon>Bacteria</taxon>
        <taxon>Candidatus Bipolaricaulota</taxon>
        <taxon>Candidatus Acetithermum</taxon>
    </lineage>
</organism>
<dbReference type="PANTHER" id="PTHR43471:SF1">
    <property type="entry name" value="ABC TRANSPORTER PERMEASE PROTEIN NOSY-RELATED"/>
    <property type="match status" value="1"/>
</dbReference>
<dbReference type="PANTHER" id="PTHR43471">
    <property type="entry name" value="ABC TRANSPORTER PERMEASE"/>
    <property type="match status" value="1"/>
</dbReference>
<keyword evidence="1" id="KW-0472">Membrane</keyword>
<dbReference type="EMBL" id="AP011801">
    <property type="protein sequence ID" value="BAL58527.1"/>
    <property type="molecule type" value="Genomic_DNA"/>
</dbReference>
<feature type="transmembrane region" description="Helical" evidence="1">
    <location>
        <begin position="139"/>
        <end position="162"/>
    </location>
</feature>
<name>H5SR10_ACEAU</name>
<sequence>MSALLFAQKELRDARRNRWLWLYTVIFVVLSSALVWLGLSALGSYGIAGFGRTGASLINLILLIVPLMGLTLGALSIAGERERGALLYLLAQPVGALEVLLGKYLGLGVALAATVSAGFGMSGLLIAWRGGFVQSDVYLALWGLTVVLALLSLAVGFLISAVARKAAAAMGAALFVWLFLVFLSDLGVMGTALVLNLSVGQLLGLALLNPLQGFKLLAVLAIQGDLEVLGPAGLYALRIFGDALVPFLLFLIILWTGLALGASAVLFARRGALE</sequence>
<evidence type="ECO:0000313" key="2">
    <source>
        <dbReference type="EMBL" id="BAL58527.1"/>
    </source>
</evidence>
<accession>H5SR10</accession>